<dbReference type="Proteomes" id="UP001209878">
    <property type="component" value="Unassembled WGS sequence"/>
</dbReference>
<reference evidence="1" key="1">
    <citation type="journal article" date="2023" name="Mol. Biol. Evol.">
        <title>Third-Generation Sequencing Reveals the Adaptive Role of the Epigenome in Three Deep-Sea Polychaetes.</title>
        <authorList>
            <person name="Perez M."/>
            <person name="Aroh O."/>
            <person name="Sun Y."/>
            <person name="Lan Y."/>
            <person name="Juniper S.K."/>
            <person name="Young C.R."/>
            <person name="Angers B."/>
            <person name="Qian P.Y."/>
        </authorList>
    </citation>
    <scope>NUCLEOTIDE SEQUENCE</scope>
    <source>
        <strain evidence="1">R07B-5</strain>
    </source>
</reference>
<dbReference type="AlphaFoldDB" id="A0AAD9KK10"/>
<sequence length="159" mass="17919">MDAAIQDGRHQTILRVTTEPGKTTRRIGDEIVVQDGRQQTPPVEADAIRAAELAGDCRHGRVEQATLRRRDGVPLQDAQVPVLSRHRHESMWTVAHRGEQLPDVHPPGRRHKRQQVAPHGHPLRDMRQILGLPASFGLGEFDGNLYWWRLATRHLAAAN</sequence>
<organism evidence="1 2">
    <name type="scientific">Ridgeia piscesae</name>
    <name type="common">Tubeworm</name>
    <dbReference type="NCBI Taxonomy" id="27915"/>
    <lineage>
        <taxon>Eukaryota</taxon>
        <taxon>Metazoa</taxon>
        <taxon>Spiralia</taxon>
        <taxon>Lophotrochozoa</taxon>
        <taxon>Annelida</taxon>
        <taxon>Polychaeta</taxon>
        <taxon>Sedentaria</taxon>
        <taxon>Canalipalpata</taxon>
        <taxon>Sabellida</taxon>
        <taxon>Siboglinidae</taxon>
        <taxon>Ridgeia</taxon>
    </lineage>
</organism>
<dbReference type="EMBL" id="JAODUO010000992">
    <property type="protein sequence ID" value="KAK2172110.1"/>
    <property type="molecule type" value="Genomic_DNA"/>
</dbReference>
<proteinExistence type="predicted"/>
<evidence type="ECO:0000313" key="1">
    <source>
        <dbReference type="EMBL" id="KAK2172110.1"/>
    </source>
</evidence>
<protein>
    <submittedName>
        <fullName evidence="1">Uncharacterized protein</fullName>
    </submittedName>
</protein>
<comment type="caution">
    <text evidence="1">The sequence shown here is derived from an EMBL/GenBank/DDBJ whole genome shotgun (WGS) entry which is preliminary data.</text>
</comment>
<accession>A0AAD9KK10</accession>
<keyword evidence="2" id="KW-1185">Reference proteome</keyword>
<evidence type="ECO:0000313" key="2">
    <source>
        <dbReference type="Proteomes" id="UP001209878"/>
    </source>
</evidence>
<name>A0AAD9KK10_RIDPI</name>
<gene>
    <name evidence="1" type="ORF">NP493_993g00037</name>
</gene>